<evidence type="ECO:0000313" key="6">
    <source>
        <dbReference type="Proteomes" id="UP001195941"/>
    </source>
</evidence>
<keyword evidence="3" id="KW-0804">Transcription</keyword>
<dbReference type="InterPro" id="IPR000524">
    <property type="entry name" value="Tscrpt_reg_HTH_GntR"/>
</dbReference>
<dbReference type="Pfam" id="PF07729">
    <property type="entry name" value="FCD"/>
    <property type="match status" value="1"/>
</dbReference>
<dbReference type="SUPFAM" id="SSF46785">
    <property type="entry name" value="Winged helix' DNA-binding domain"/>
    <property type="match status" value="1"/>
</dbReference>
<dbReference type="SMART" id="SM00345">
    <property type="entry name" value="HTH_GNTR"/>
    <property type="match status" value="1"/>
</dbReference>
<dbReference type="InterPro" id="IPR011711">
    <property type="entry name" value="GntR_C"/>
</dbReference>
<dbReference type="SUPFAM" id="SSF48008">
    <property type="entry name" value="GntR ligand-binding domain-like"/>
    <property type="match status" value="1"/>
</dbReference>
<feature type="domain" description="HTH gntR-type" evidence="4">
    <location>
        <begin position="11"/>
        <end position="79"/>
    </location>
</feature>
<dbReference type="InterPro" id="IPR036390">
    <property type="entry name" value="WH_DNA-bd_sf"/>
</dbReference>
<gene>
    <name evidence="5" type="ORF">IT775_16295</name>
</gene>
<evidence type="ECO:0000313" key="5">
    <source>
        <dbReference type="EMBL" id="MBR9652680.1"/>
    </source>
</evidence>
<dbReference type="InterPro" id="IPR008920">
    <property type="entry name" value="TF_FadR/GntR_C"/>
</dbReference>
<accession>A0ABS5HUM7</accession>
<reference evidence="5 6" key="1">
    <citation type="journal article" date="2021" name="Arch. Microbiol.">
        <title>Thalassobius aquimarinus sp. nov., isolated from the Sea of Japan seashore.</title>
        <authorList>
            <person name="Kurilenko V.V."/>
            <person name="Romanenko L.A."/>
            <person name="Chernysheva N.Y."/>
            <person name="Velansky P.V."/>
            <person name="Tekutyeva L.A."/>
            <person name="Isaeva M.P."/>
            <person name="Mikhailov V.V."/>
        </authorList>
    </citation>
    <scope>NUCLEOTIDE SEQUENCE [LARGE SCALE GENOMIC DNA]</scope>
    <source>
        <strain evidence="5 6">KMM 8518</strain>
    </source>
</reference>
<dbReference type="PRINTS" id="PR00035">
    <property type="entry name" value="HTHGNTR"/>
</dbReference>
<protein>
    <submittedName>
        <fullName evidence="5">FadR family transcriptional regulator</fullName>
    </submittedName>
</protein>
<evidence type="ECO:0000259" key="4">
    <source>
        <dbReference type="PROSITE" id="PS50949"/>
    </source>
</evidence>
<organism evidence="5 6">
    <name type="scientific">Thalassovita aquimarina</name>
    <dbReference type="NCBI Taxonomy" id="2785917"/>
    <lineage>
        <taxon>Bacteria</taxon>
        <taxon>Pseudomonadati</taxon>
        <taxon>Pseudomonadota</taxon>
        <taxon>Alphaproteobacteria</taxon>
        <taxon>Rhodobacterales</taxon>
        <taxon>Roseobacteraceae</taxon>
        <taxon>Thalassovita</taxon>
    </lineage>
</organism>
<comment type="caution">
    <text evidence="5">The sequence shown here is derived from an EMBL/GenBank/DDBJ whole genome shotgun (WGS) entry which is preliminary data.</text>
</comment>
<dbReference type="SMART" id="SM00895">
    <property type="entry name" value="FCD"/>
    <property type="match status" value="1"/>
</dbReference>
<dbReference type="PANTHER" id="PTHR43537:SF5">
    <property type="entry name" value="UXU OPERON TRANSCRIPTIONAL REGULATOR"/>
    <property type="match status" value="1"/>
</dbReference>
<dbReference type="PANTHER" id="PTHR43537">
    <property type="entry name" value="TRANSCRIPTIONAL REGULATOR, GNTR FAMILY"/>
    <property type="match status" value="1"/>
</dbReference>
<dbReference type="CDD" id="cd07377">
    <property type="entry name" value="WHTH_GntR"/>
    <property type="match status" value="1"/>
</dbReference>
<keyword evidence="2" id="KW-0238">DNA-binding</keyword>
<dbReference type="Proteomes" id="UP001195941">
    <property type="component" value="Unassembled WGS sequence"/>
</dbReference>
<sequence length="249" mass="27740">MALEPKTLRVKHAYEQVSSEIEAQILAGGLKPGDRLPSEQEMATMFSVNRSTVREGIRRLESDGFVQRVSPRKLEVCLPRMNELASRQSRALRMLEVSFEELWSVAIATEPLAAEQAALHARKADIAALEKVQRALEAATGSGRDTVRLDTEFHSLVAAASQNRVLQMCREPIGHLLYAGMERLVDRLPQATGRQLVAHQRIIDAIRDGDAPTARDWMHKHIEDFRRGFVLAGLPLDKPIAAHFAKPKG</sequence>
<evidence type="ECO:0000256" key="1">
    <source>
        <dbReference type="ARBA" id="ARBA00023015"/>
    </source>
</evidence>
<dbReference type="PROSITE" id="PS50949">
    <property type="entry name" value="HTH_GNTR"/>
    <property type="match status" value="1"/>
</dbReference>
<proteinExistence type="predicted"/>
<name>A0ABS5HUM7_9RHOB</name>
<dbReference type="RefSeq" id="WP_212702295.1">
    <property type="nucleotide sequence ID" value="NZ_JADMKU010000017.1"/>
</dbReference>
<evidence type="ECO:0000256" key="2">
    <source>
        <dbReference type="ARBA" id="ARBA00023125"/>
    </source>
</evidence>
<evidence type="ECO:0000256" key="3">
    <source>
        <dbReference type="ARBA" id="ARBA00023163"/>
    </source>
</evidence>
<keyword evidence="6" id="KW-1185">Reference proteome</keyword>
<dbReference type="Pfam" id="PF00392">
    <property type="entry name" value="GntR"/>
    <property type="match status" value="1"/>
</dbReference>
<dbReference type="InterPro" id="IPR036388">
    <property type="entry name" value="WH-like_DNA-bd_sf"/>
</dbReference>
<keyword evidence="1" id="KW-0805">Transcription regulation</keyword>
<dbReference type="Gene3D" id="1.10.10.10">
    <property type="entry name" value="Winged helix-like DNA-binding domain superfamily/Winged helix DNA-binding domain"/>
    <property type="match status" value="1"/>
</dbReference>
<dbReference type="Gene3D" id="1.20.120.530">
    <property type="entry name" value="GntR ligand-binding domain-like"/>
    <property type="match status" value="1"/>
</dbReference>
<dbReference type="EMBL" id="JADMKU010000017">
    <property type="protein sequence ID" value="MBR9652680.1"/>
    <property type="molecule type" value="Genomic_DNA"/>
</dbReference>